<organism evidence="6">
    <name type="scientific">Spironucleus salmonicida</name>
    <dbReference type="NCBI Taxonomy" id="348837"/>
    <lineage>
        <taxon>Eukaryota</taxon>
        <taxon>Metamonada</taxon>
        <taxon>Diplomonadida</taxon>
        <taxon>Hexamitidae</taxon>
        <taxon>Hexamitinae</taxon>
        <taxon>Spironucleus</taxon>
    </lineage>
</organism>
<dbReference type="OrthoDB" id="3176171at2759"/>
<dbReference type="SUPFAM" id="SSF52540">
    <property type="entry name" value="P-loop containing nucleoside triphosphate hydrolases"/>
    <property type="match status" value="1"/>
</dbReference>
<dbReference type="Pfam" id="PF00225">
    <property type="entry name" value="Kinesin"/>
    <property type="match status" value="1"/>
</dbReference>
<sequence>MEKIKVFLRIRPSTENVIFFADSNTTLRVNQNESGYHFDQVLDQQITNSELFALLHPPIHSFLDNFNTTILAYGQSNSGKTHTMLSDDGLVFQSAKLIFQHIKSFKLQILELYNEQLIDLSTGVQLTIFEKNNITQLKNASETLVNPDNFVQILKTLLNKRAVSSTKLNQSSSRSHLLIRFINENNAILTFADLAGSEKQSKTQAEGQQLKEANNINSALLSLSKVVFALANSQKFIPFRDSKLTRMLQNSLGGNSNCYIIGCISGLEVHKEESLNSIKFCQRAMDIQNQVVQVKKEERIDILELKREIERLQGLQNEPVQKCDFGAQEDKLEVFYGDLYEEQHQIINNMVNSYCNEIREIKQQTQIQQAKNTLEVKTQGVKEMFSFVNKYVKRVKRLEQQVDNLLREQKQYGNASTQTEKSVDNSYKVLDSTIISSLTLSGLDTQSNQLASTCNQQTIMNTMVSSEKRSAEEKILDRTRSIKCKRHQDLISSLEGTKD</sequence>
<evidence type="ECO:0000256" key="2">
    <source>
        <dbReference type="ARBA" id="ARBA00023175"/>
    </source>
</evidence>
<feature type="coiled-coil region" evidence="4">
    <location>
        <begin position="388"/>
        <end position="415"/>
    </location>
</feature>
<evidence type="ECO:0000259" key="5">
    <source>
        <dbReference type="PROSITE" id="PS50067"/>
    </source>
</evidence>
<dbReference type="GO" id="GO:0005524">
    <property type="term" value="F:ATP binding"/>
    <property type="evidence" value="ECO:0007669"/>
    <property type="project" value="UniProtKB-UniRule"/>
</dbReference>
<dbReference type="InterPro" id="IPR027640">
    <property type="entry name" value="Kinesin-like_fam"/>
</dbReference>
<accession>V6LNZ9</accession>
<reference evidence="7" key="2">
    <citation type="submission" date="2020-12" db="EMBL/GenBank/DDBJ databases">
        <title>New Spironucleus salmonicida genome in near-complete chromosomes.</title>
        <authorList>
            <person name="Xu F."/>
            <person name="Kurt Z."/>
            <person name="Jimenez-Gonzalez A."/>
            <person name="Astvaldsson A."/>
            <person name="Andersson J.O."/>
            <person name="Svard S.G."/>
        </authorList>
    </citation>
    <scope>NUCLEOTIDE SEQUENCE</scope>
    <source>
        <strain evidence="7">ATCC 50377</strain>
    </source>
</reference>
<gene>
    <name evidence="6" type="ORF">SS50377_13947</name>
    <name evidence="7" type="ORF">SS50377_24487</name>
</gene>
<dbReference type="EMBL" id="KI546085">
    <property type="protein sequence ID" value="EST45968.1"/>
    <property type="molecule type" value="Genomic_DNA"/>
</dbReference>
<dbReference type="EMBL" id="AUWU02000004">
    <property type="protein sequence ID" value="KAH0574529.1"/>
    <property type="molecule type" value="Genomic_DNA"/>
</dbReference>
<keyword evidence="8" id="KW-1185">Reference proteome</keyword>
<feature type="domain" description="Kinesin motor" evidence="5">
    <location>
        <begin position="3"/>
        <end position="287"/>
    </location>
</feature>
<evidence type="ECO:0000256" key="3">
    <source>
        <dbReference type="PROSITE-ProRule" id="PRU00283"/>
    </source>
</evidence>
<evidence type="ECO:0000256" key="1">
    <source>
        <dbReference type="ARBA" id="ARBA00023054"/>
    </source>
</evidence>
<dbReference type="GO" id="GO:0008017">
    <property type="term" value="F:microtubule binding"/>
    <property type="evidence" value="ECO:0007669"/>
    <property type="project" value="InterPro"/>
</dbReference>
<dbReference type="SMART" id="SM00129">
    <property type="entry name" value="KISc"/>
    <property type="match status" value="1"/>
</dbReference>
<evidence type="ECO:0000313" key="6">
    <source>
        <dbReference type="EMBL" id="EST45968.1"/>
    </source>
</evidence>
<dbReference type="GO" id="GO:0003777">
    <property type="term" value="F:microtubule motor activity"/>
    <property type="evidence" value="ECO:0007669"/>
    <property type="project" value="InterPro"/>
</dbReference>
<feature type="binding site" evidence="3">
    <location>
        <begin position="74"/>
        <end position="81"/>
    </location>
    <ligand>
        <name>ATP</name>
        <dbReference type="ChEBI" id="CHEBI:30616"/>
    </ligand>
</feature>
<dbReference type="PRINTS" id="PR00380">
    <property type="entry name" value="KINESINHEAVY"/>
</dbReference>
<evidence type="ECO:0000313" key="7">
    <source>
        <dbReference type="EMBL" id="KAH0574529.1"/>
    </source>
</evidence>
<keyword evidence="2 3" id="KW-0505">Motor protein</keyword>
<evidence type="ECO:0000256" key="4">
    <source>
        <dbReference type="SAM" id="Coils"/>
    </source>
</evidence>
<dbReference type="InterPro" id="IPR001752">
    <property type="entry name" value="Kinesin_motor_dom"/>
</dbReference>
<protein>
    <submittedName>
        <fullName evidence="6">Kinesin-2</fullName>
    </submittedName>
</protein>
<dbReference type="GO" id="GO:0007018">
    <property type="term" value="P:microtubule-based movement"/>
    <property type="evidence" value="ECO:0007669"/>
    <property type="project" value="InterPro"/>
</dbReference>
<dbReference type="AlphaFoldDB" id="V6LNZ9"/>
<name>V6LNZ9_9EUKA</name>
<keyword evidence="3" id="KW-0067">ATP-binding</keyword>
<dbReference type="Gene3D" id="3.40.850.10">
    <property type="entry name" value="Kinesin motor domain"/>
    <property type="match status" value="1"/>
</dbReference>
<dbReference type="InterPro" id="IPR027417">
    <property type="entry name" value="P-loop_NTPase"/>
</dbReference>
<proteinExistence type="inferred from homology"/>
<dbReference type="Proteomes" id="UP000018208">
    <property type="component" value="Unassembled WGS sequence"/>
</dbReference>
<keyword evidence="3" id="KW-0547">Nucleotide-binding</keyword>
<keyword evidence="1 4" id="KW-0175">Coiled coil</keyword>
<dbReference type="PANTHER" id="PTHR47968:SF75">
    <property type="entry name" value="CENTROMERE-ASSOCIATED PROTEIN E"/>
    <property type="match status" value="1"/>
</dbReference>
<reference evidence="6 7" key="1">
    <citation type="journal article" date="2014" name="PLoS Genet.">
        <title>The Genome of Spironucleus salmonicida Highlights a Fish Pathogen Adapted to Fluctuating Environments.</title>
        <authorList>
            <person name="Xu F."/>
            <person name="Jerlstrom-Hultqvist J."/>
            <person name="Einarsson E."/>
            <person name="Astvaldsson A."/>
            <person name="Svard S.G."/>
            <person name="Andersson J.O."/>
        </authorList>
    </citation>
    <scope>NUCLEOTIDE SEQUENCE</scope>
    <source>
        <strain evidence="7">ATCC 50377</strain>
    </source>
</reference>
<dbReference type="PANTHER" id="PTHR47968">
    <property type="entry name" value="CENTROMERE PROTEIN E"/>
    <property type="match status" value="1"/>
</dbReference>
<evidence type="ECO:0000313" key="8">
    <source>
        <dbReference type="Proteomes" id="UP000018208"/>
    </source>
</evidence>
<dbReference type="PROSITE" id="PS50067">
    <property type="entry name" value="KINESIN_MOTOR_2"/>
    <property type="match status" value="1"/>
</dbReference>
<dbReference type="InterPro" id="IPR036961">
    <property type="entry name" value="Kinesin_motor_dom_sf"/>
</dbReference>
<dbReference type="VEuPathDB" id="GiardiaDB:SS50377_24487"/>
<comment type="similarity">
    <text evidence="3">Belongs to the TRAFAC class myosin-kinesin ATPase superfamily. Kinesin family.</text>
</comment>